<feature type="chain" id="PRO_5015925449" evidence="5">
    <location>
        <begin position="34"/>
        <end position="458"/>
    </location>
</feature>
<dbReference type="PANTHER" id="PTHR47053">
    <property type="entry name" value="MUREIN DD-ENDOPEPTIDASE MEPH-RELATED"/>
    <property type="match status" value="1"/>
</dbReference>
<evidence type="ECO:0000313" key="8">
    <source>
        <dbReference type="Proteomes" id="UP000248646"/>
    </source>
</evidence>
<evidence type="ECO:0000259" key="6">
    <source>
        <dbReference type="PROSITE" id="PS51935"/>
    </source>
</evidence>
<evidence type="ECO:0000256" key="5">
    <source>
        <dbReference type="SAM" id="SignalP"/>
    </source>
</evidence>
<dbReference type="RefSeq" id="WP_111439158.1">
    <property type="nucleotide sequence ID" value="NZ_QKZI01000002.1"/>
</dbReference>
<dbReference type="GO" id="GO:0008234">
    <property type="term" value="F:cysteine-type peptidase activity"/>
    <property type="evidence" value="ECO:0007669"/>
    <property type="project" value="UniProtKB-KW"/>
</dbReference>
<keyword evidence="4" id="KW-0788">Thiol protease</keyword>
<evidence type="ECO:0000256" key="4">
    <source>
        <dbReference type="ARBA" id="ARBA00022807"/>
    </source>
</evidence>
<sequence>MKKKFLTTTLVFTLGFSAISAIPAAVQPINVSAATTNSYNNQQAVETKANQLIQTAKSLIGKATYSNTVYKSTYPYKFSCATFLMYIFEQNGVDIGTYNEDYMMKQGTYVARDQLQKGDLLFFDSRGGSVPNHVAMYMGDNKVIHMADPKQDIVISDLDSKPYYKDNYITARRVLPTLLSANPATPGDKIVEKAFSLKSKVKMGNTNNESSLTFTGPGFVNYVYKQNSVTLGTTNVKDMMKKGTTVSRSNLKKGDLVFFNSVKGSSTPSIVAIYAGDHRIIIPNSDGILTRVLMVDYYDQHYITAKRVISGSSTQVTTVTKAPVTSPQVSTTSADTIVNLASSLIGKAKFGYGYNEGTLTFTSAGFTYYVYKNQGIDLKEKLASRQAEMGTTVQKANLQKGDLLFFSTNNGGTSIKETGIYMGNNQYIRLKTNGGVVKESLTSTWANQNYVSAKRVIK</sequence>
<proteinExistence type="inferred from homology"/>
<dbReference type="EMBL" id="QKZI01000002">
    <property type="protein sequence ID" value="PZX05708.1"/>
    <property type="molecule type" value="Genomic_DNA"/>
</dbReference>
<organism evidence="7 8">
    <name type="scientific">Psychrobacillus insolitus</name>
    <dbReference type="NCBI Taxonomy" id="1461"/>
    <lineage>
        <taxon>Bacteria</taxon>
        <taxon>Bacillati</taxon>
        <taxon>Bacillota</taxon>
        <taxon>Bacilli</taxon>
        <taxon>Bacillales</taxon>
        <taxon>Bacillaceae</taxon>
        <taxon>Psychrobacillus</taxon>
    </lineage>
</organism>
<dbReference type="Proteomes" id="UP000248646">
    <property type="component" value="Unassembled WGS sequence"/>
</dbReference>
<dbReference type="PANTHER" id="PTHR47053:SF1">
    <property type="entry name" value="MUREIN DD-ENDOPEPTIDASE MEPH-RELATED"/>
    <property type="match status" value="1"/>
</dbReference>
<dbReference type="AlphaFoldDB" id="A0A2W7MGQ2"/>
<dbReference type="GO" id="GO:0006508">
    <property type="term" value="P:proteolysis"/>
    <property type="evidence" value="ECO:0007669"/>
    <property type="project" value="UniProtKB-KW"/>
</dbReference>
<keyword evidence="8" id="KW-1185">Reference proteome</keyword>
<keyword evidence="3 7" id="KW-0378">Hydrolase</keyword>
<keyword evidence="5" id="KW-0732">Signal</keyword>
<dbReference type="InterPro" id="IPR038765">
    <property type="entry name" value="Papain-like_cys_pep_sf"/>
</dbReference>
<feature type="domain" description="NlpC/P60" evidence="6">
    <location>
        <begin position="46"/>
        <end position="175"/>
    </location>
</feature>
<dbReference type="PROSITE" id="PS51935">
    <property type="entry name" value="NLPC_P60"/>
    <property type="match status" value="3"/>
</dbReference>
<comment type="similarity">
    <text evidence="1">Belongs to the peptidase C40 family.</text>
</comment>
<dbReference type="SUPFAM" id="SSF54001">
    <property type="entry name" value="Cysteine proteinases"/>
    <property type="match status" value="3"/>
</dbReference>
<evidence type="ECO:0000313" key="7">
    <source>
        <dbReference type="EMBL" id="PZX05708.1"/>
    </source>
</evidence>
<feature type="signal peptide" evidence="5">
    <location>
        <begin position="1"/>
        <end position="33"/>
    </location>
</feature>
<gene>
    <name evidence="7" type="ORF">C7437_102167</name>
</gene>
<comment type="caution">
    <text evidence="7">The sequence shown here is derived from an EMBL/GenBank/DDBJ whole genome shotgun (WGS) entry which is preliminary data.</text>
</comment>
<dbReference type="Pfam" id="PF00877">
    <property type="entry name" value="NLPC_P60"/>
    <property type="match status" value="3"/>
</dbReference>
<evidence type="ECO:0000256" key="1">
    <source>
        <dbReference type="ARBA" id="ARBA00007074"/>
    </source>
</evidence>
<protein>
    <submittedName>
        <fullName evidence="7">Cell wall-associated NlpC family hydrolase</fullName>
    </submittedName>
</protein>
<dbReference type="Gene3D" id="3.90.1720.10">
    <property type="entry name" value="endopeptidase domain like (from Nostoc punctiforme)"/>
    <property type="match status" value="3"/>
</dbReference>
<feature type="domain" description="NlpC/P60" evidence="6">
    <location>
        <begin position="331"/>
        <end position="457"/>
    </location>
</feature>
<name>A0A2W7MGQ2_9BACI</name>
<evidence type="ECO:0000256" key="2">
    <source>
        <dbReference type="ARBA" id="ARBA00022670"/>
    </source>
</evidence>
<dbReference type="OrthoDB" id="9813368at2"/>
<keyword evidence="2" id="KW-0645">Protease</keyword>
<feature type="domain" description="NlpC/P60" evidence="6">
    <location>
        <begin position="183"/>
        <end position="309"/>
    </location>
</feature>
<dbReference type="InterPro" id="IPR051202">
    <property type="entry name" value="Peptidase_C40"/>
</dbReference>
<accession>A0A2W7MGQ2</accession>
<dbReference type="InterPro" id="IPR000064">
    <property type="entry name" value="NLP_P60_dom"/>
</dbReference>
<reference evidence="7 8" key="1">
    <citation type="submission" date="2018-06" db="EMBL/GenBank/DDBJ databases">
        <title>Genomic Encyclopedia of Type Strains, Phase IV (KMG-IV): sequencing the most valuable type-strain genomes for metagenomic binning, comparative biology and taxonomic classification.</title>
        <authorList>
            <person name="Goeker M."/>
        </authorList>
    </citation>
    <scope>NUCLEOTIDE SEQUENCE [LARGE SCALE GENOMIC DNA]</scope>
    <source>
        <strain evidence="7 8">DSM 5</strain>
    </source>
</reference>
<evidence type="ECO:0000256" key="3">
    <source>
        <dbReference type="ARBA" id="ARBA00022801"/>
    </source>
</evidence>